<evidence type="ECO:0000313" key="3">
    <source>
        <dbReference type="EMBL" id="KAG7096612.1"/>
    </source>
</evidence>
<keyword evidence="4" id="KW-1185">Reference proteome</keyword>
<name>A0A9P8AC80_9AGAR</name>
<reference evidence="3" key="1">
    <citation type="journal article" date="2021" name="Genome Biol. Evol.">
        <title>The assembled and annotated genome of the fairy-ring fungus Marasmius oreades.</title>
        <authorList>
            <person name="Hiltunen M."/>
            <person name="Ament-Velasquez S.L."/>
            <person name="Johannesson H."/>
        </authorList>
    </citation>
    <scope>NUCLEOTIDE SEQUENCE</scope>
    <source>
        <strain evidence="3">03SP1</strain>
    </source>
</reference>
<dbReference type="EMBL" id="CM032182">
    <property type="protein sequence ID" value="KAG7096612.1"/>
    <property type="molecule type" value="Genomic_DNA"/>
</dbReference>
<organism evidence="3 4">
    <name type="scientific">Marasmius oreades</name>
    <name type="common">fairy-ring Marasmius</name>
    <dbReference type="NCBI Taxonomy" id="181124"/>
    <lineage>
        <taxon>Eukaryota</taxon>
        <taxon>Fungi</taxon>
        <taxon>Dikarya</taxon>
        <taxon>Basidiomycota</taxon>
        <taxon>Agaricomycotina</taxon>
        <taxon>Agaricomycetes</taxon>
        <taxon>Agaricomycetidae</taxon>
        <taxon>Agaricales</taxon>
        <taxon>Marasmiineae</taxon>
        <taxon>Marasmiaceae</taxon>
        <taxon>Marasmius</taxon>
    </lineage>
</organism>
<protein>
    <recommendedName>
        <fullName evidence="5">MARVEL domain-containing protein</fullName>
    </recommendedName>
</protein>
<feature type="transmembrane region" description="Helical" evidence="2">
    <location>
        <begin position="90"/>
        <end position="110"/>
    </location>
</feature>
<dbReference type="OrthoDB" id="3061426at2759"/>
<feature type="compositionally biased region" description="Polar residues" evidence="1">
    <location>
        <begin position="293"/>
        <end position="314"/>
    </location>
</feature>
<dbReference type="Proteomes" id="UP001049176">
    <property type="component" value="Chromosome 2"/>
</dbReference>
<keyword evidence="2" id="KW-0472">Membrane</keyword>
<gene>
    <name evidence="3" type="ORF">E1B28_004029</name>
</gene>
<accession>A0A9P8AC80</accession>
<keyword evidence="2" id="KW-0812">Transmembrane</keyword>
<dbReference type="AlphaFoldDB" id="A0A9P8AC80"/>
<dbReference type="KEGG" id="more:E1B28_004029"/>
<keyword evidence="2" id="KW-1133">Transmembrane helix</keyword>
<evidence type="ECO:0000256" key="1">
    <source>
        <dbReference type="SAM" id="MobiDB-lite"/>
    </source>
</evidence>
<dbReference type="GeneID" id="66073105"/>
<dbReference type="RefSeq" id="XP_043013082.1">
    <property type="nucleotide sequence ID" value="XM_043148483.1"/>
</dbReference>
<evidence type="ECO:0000256" key="2">
    <source>
        <dbReference type="SAM" id="Phobius"/>
    </source>
</evidence>
<sequence length="336" mass="37413">MRRRPFFKCPGMRVLSILELVVHAFCIALCAIASGFAARSIYVTEFLFDDILDFTPLVLALSDVTILLLAANILFTIFRRQPFLSRISVELIWSGLLWSTWFGTAGYVTWANTCPWAIFKEGMVCQIHPILTIVSFLVGLLLFMHWITLLVIGHQLSEGGQRTWSMSLKELALRVPIAESRPLQVSEEPKFEYDQPNPTALPLSLPPAYRNFSISIAPPSLTASTEQFPSPIYSLHSYSSASPQFGGVSYPAPVHDGGGWDGLQPLSELPDGYEVPVHVHVLHPHERDEGELESQQSSPTENSSRDLINQSTRELATHHDALEMNNGNGPSFIRQA</sequence>
<evidence type="ECO:0008006" key="5">
    <source>
        <dbReference type="Google" id="ProtNLM"/>
    </source>
</evidence>
<comment type="caution">
    <text evidence="3">The sequence shown here is derived from an EMBL/GenBank/DDBJ whole genome shotgun (WGS) entry which is preliminary data.</text>
</comment>
<feature type="region of interest" description="Disordered" evidence="1">
    <location>
        <begin position="287"/>
        <end position="336"/>
    </location>
</feature>
<feature type="transmembrane region" description="Helical" evidence="2">
    <location>
        <begin position="20"/>
        <end position="42"/>
    </location>
</feature>
<feature type="transmembrane region" description="Helical" evidence="2">
    <location>
        <begin position="54"/>
        <end position="78"/>
    </location>
</feature>
<proteinExistence type="predicted"/>
<feature type="transmembrane region" description="Helical" evidence="2">
    <location>
        <begin position="130"/>
        <end position="152"/>
    </location>
</feature>
<evidence type="ECO:0000313" key="4">
    <source>
        <dbReference type="Proteomes" id="UP001049176"/>
    </source>
</evidence>